<dbReference type="PIRSF" id="PIRSF019574">
    <property type="entry name" value="Periplasmic_polyamine_BP"/>
    <property type="match status" value="1"/>
</dbReference>
<keyword evidence="8" id="KW-1185">Reference proteome</keyword>
<evidence type="ECO:0000313" key="7">
    <source>
        <dbReference type="EMBL" id="ADW17689.1"/>
    </source>
</evidence>
<dbReference type="InterPro" id="IPR006059">
    <property type="entry name" value="SBP"/>
</dbReference>
<comment type="subcellular location">
    <subcellularLocation>
        <location evidence="1">Periplasm</location>
    </subcellularLocation>
</comment>
<evidence type="ECO:0000256" key="1">
    <source>
        <dbReference type="ARBA" id="ARBA00004418"/>
    </source>
</evidence>
<dbReference type="PANTHER" id="PTHR30222:SF17">
    <property type="entry name" value="SPERMIDINE_PUTRESCINE-BINDING PERIPLASMIC PROTEIN"/>
    <property type="match status" value="1"/>
</dbReference>
<gene>
    <name evidence="7" type="ordered locus">Despr_1535</name>
</gene>
<dbReference type="PRINTS" id="PR00909">
    <property type="entry name" value="SPERMDNBNDNG"/>
</dbReference>
<feature type="binding site" evidence="5">
    <location>
        <begin position="170"/>
        <end position="173"/>
    </location>
    <ligand>
        <name>spermidine</name>
        <dbReference type="ChEBI" id="CHEBI:57834"/>
    </ligand>
</feature>
<dbReference type="CDD" id="cd13660">
    <property type="entry name" value="PBP2_PotD"/>
    <property type="match status" value="1"/>
</dbReference>
<evidence type="ECO:0000256" key="4">
    <source>
        <dbReference type="ARBA" id="ARBA00022764"/>
    </source>
</evidence>
<dbReference type="Pfam" id="PF13416">
    <property type="entry name" value="SBP_bac_8"/>
    <property type="match status" value="1"/>
</dbReference>
<dbReference type="Gene3D" id="3.40.190.10">
    <property type="entry name" value="Periplasmic binding protein-like II"/>
    <property type="match status" value="2"/>
</dbReference>
<dbReference type="GO" id="GO:0042597">
    <property type="term" value="C:periplasmic space"/>
    <property type="evidence" value="ECO:0007669"/>
    <property type="project" value="UniProtKB-SubCell"/>
</dbReference>
<dbReference type="RefSeq" id="WP_015724230.1">
    <property type="nucleotide sequence ID" value="NC_014972.1"/>
</dbReference>
<reference evidence="7 8" key="1">
    <citation type="journal article" date="2011" name="Stand. Genomic Sci.">
        <title>Complete genome sequence of Desulfobulbus propionicus type strain (1pr3).</title>
        <authorList>
            <person name="Pagani I."/>
            <person name="Lapidus A."/>
            <person name="Nolan M."/>
            <person name="Lucas S."/>
            <person name="Hammon N."/>
            <person name="Deshpande S."/>
            <person name="Cheng J.F."/>
            <person name="Chertkov O."/>
            <person name="Davenport K."/>
            <person name="Tapia R."/>
            <person name="Han C."/>
            <person name="Goodwin L."/>
            <person name="Pitluck S."/>
            <person name="Liolios K."/>
            <person name="Mavromatis K."/>
            <person name="Ivanova N."/>
            <person name="Mikhailova N."/>
            <person name="Pati A."/>
            <person name="Chen A."/>
            <person name="Palaniappan K."/>
            <person name="Land M."/>
            <person name="Hauser L."/>
            <person name="Chang Y.J."/>
            <person name="Jeffries C.D."/>
            <person name="Detter J.C."/>
            <person name="Brambilla E."/>
            <person name="Kannan K.P."/>
            <person name="Djao O.D."/>
            <person name="Rohde M."/>
            <person name="Pukall R."/>
            <person name="Spring S."/>
            <person name="Goker M."/>
            <person name="Sikorski J."/>
            <person name="Woyke T."/>
            <person name="Bristow J."/>
            <person name="Eisen J.A."/>
            <person name="Markowitz V."/>
            <person name="Hugenholtz P."/>
            <person name="Kyrpides N.C."/>
            <person name="Klenk H.P."/>
        </authorList>
    </citation>
    <scope>NUCLEOTIDE SEQUENCE [LARGE SCALE GENOMIC DNA]</scope>
    <source>
        <strain evidence="8">ATCC 33891 / DSM 2032 / 1pr3</strain>
    </source>
</reference>
<dbReference type="KEGG" id="dpr:Despr_1535"/>
<evidence type="ECO:0000256" key="2">
    <source>
        <dbReference type="ARBA" id="ARBA00022448"/>
    </source>
</evidence>
<accession>A0A7U3YLQ8</accession>
<dbReference type="GO" id="GO:0019808">
    <property type="term" value="F:polyamine binding"/>
    <property type="evidence" value="ECO:0007669"/>
    <property type="project" value="InterPro"/>
</dbReference>
<name>A0A7U3YLQ8_DESPD</name>
<organism evidence="7 8">
    <name type="scientific">Desulfobulbus propionicus (strain ATCC 33891 / DSM 2032 / VKM B-1956 / 1pr3)</name>
    <dbReference type="NCBI Taxonomy" id="577650"/>
    <lineage>
        <taxon>Bacteria</taxon>
        <taxon>Pseudomonadati</taxon>
        <taxon>Thermodesulfobacteriota</taxon>
        <taxon>Desulfobulbia</taxon>
        <taxon>Desulfobulbales</taxon>
        <taxon>Desulfobulbaceae</taxon>
        <taxon>Desulfobulbus</taxon>
    </lineage>
</organism>
<feature type="chain" id="PRO_5030886275" evidence="6">
    <location>
        <begin position="25"/>
        <end position="350"/>
    </location>
</feature>
<protein>
    <submittedName>
        <fullName evidence="7">Extracellular solute-binding protein family 1</fullName>
    </submittedName>
</protein>
<proteinExistence type="predicted"/>
<sequence length="350" mass="38970">MKTIVHRVLLTLLALLTVVVPGFAADKADKVVNLYIWSEYIPDEVIAAFTKETGIKVNLSTYDSNEAMYAKVKLVGKGYDLVVPSSDYVGLMRREGLLLPVDTKKIANFSLIDPRFTNQSFDPGNGYSVPYMWGSTSLAVNTQVIGGDTVRKMADLWKPELKGKLLLPNDPREVMGIGLKVLGYSINEKDPEHLRQAFERLQSLMPQVRVFDSDSPKQALLSGEVAAGLVWNGEAYVANNENKAIHYLYPPEGFSLWVDSFCIPKGAAHVEAAHRFIDYVLRPQVSAIISQSMGYSSPNAKVFDFLPAEMKNNPIVNPSVEDAARGEFLDSLDEQTLKIYEGYWVKLKSR</sequence>
<dbReference type="SUPFAM" id="SSF53850">
    <property type="entry name" value="Periplasmic binding protein-like II"/>
    <property type="match status" value="1"/>
</dbReference>
<evidence type="ECO:0000313" key="8">
    <source>
        <dbReference type="Proteomes" id="UP000006365"/>
    </source>
</evidence>
<dbReference type="PANTHER" id="PTHR30222">
    <property type="entry name" value="SPERMIDINE/PUTRESCINE-BINDING PERIPLASMIC PROTEIN"/>
    <property type="match status" value="1"/>
</dbReference>
<dbReference type="AlphaFoldDB" id="A0A7U3YLQ8"/>
<feature type="signal peptide" evidence="6">
    <location>
        <begin position="1"/>
        <end position="24"/>
    </location>
</feature>
<evidence type="ECO:0000256" key="5">
    <source>
        <dbReference type="PIRSR" id="PIRSR019574-1"/>
    </source>
</evidence>
<keyword evidence="4" id="KW-0574">Periplasm</keyword>
<keyword evidence="2" id="KW-0813">Transport</keyword>
<feature type="binding site" evidence="5">
    <location>
        <position position="39"/>
    </location>
    <ligand>
        <name>spermidine</name>
        <dbReference type="ChEBI" id="CHEBI:57834"/>
    </ligand>
</feature>
<dbReference type="GO" id="GO:0015846">
    <property type="term" value="P:polyamine transport"/>
    <property type="evidence" value="ECO:0007669"/>
    <property type="project" value="InterPro"/>
</dbReference>
<keyword evidence="3 6" id="KW-0732">Signal</keyword>
<evidence type="ECO:0000256" key="6">
    <source>
        <dbReference type="SAM" id="SignalP"/>
    </source>
</evidence>
<dbReference type="Proteomes" id="UP000006365">
    <property type="component" value="Chromosome"/>
</dbReference>
<evidence type="ECO:0000256" key="3">
    <source>
        <dbReference type="ARBA" id="ARBA00022729"/>
    </source>
</evidence>
<dbReference type="InterPro" id="IPR001188">
    <property type="entry name" value="Sperm_putr-bd"/>
</dbReference>
<dbReference type="EMBL" id="CP002364">
    <property type="protein sequence ID" value="ADW17689.1"/>
    <property type="molecule type" value="Genomic_DNA"/>
</dbReference>